<proteinExistence type="predicted"/>
<gene>
    <name evidence="1" type="ORF">BOA8489_02892</name>
</gene>
<reference evidence="1 2" key="1">
    <citation type="submission" date="2017-05" db="EMBL/GenBank/DDBJ databases">
        <authorList>
            <person name="Song R."/>
            <person name="Chenine A.L."/>
            <person name="Ruprecht R.M."/>
        </authorList>
    </citation>
    <scope>NUCLEOTIDE SEQUENCE [LARGE SCALE GENOMIC DNA]</scope>
    <source>
        <strain evidence="1 2">CECT 8489</strain>
    </source>
</reference>
<sequence>MEVKAMLDHHLSHAVFPPNNACLIFREVGARTYPQAKQAVPIGIKGQGVPQSGLSLEAKQKMALNPF</sequence>
<evidence type="ECO:0000313" key="2">
    <source>
        <dbReference type="Proteomes" id="UP000201838"/>
    </source>
</evidence>
<evidence type="ECO:0000313" key="1">
    <source>
        <dbReference type="EMBL" id="SMX24764.1"/>
    </source>
</evidence>
<keyword evidence="2" id="KW-1185">Reference proteome</keyword>
<organism evidence="1 2">
    <name type="scientific">Boseongicola aestuarii</name>
    <dbReference type="NCBI Taxonomy" id="1470561"/>
    <lineage>
        <taxon>Bacteria</taxon>
        <taxon>Pseudomonadati</taxon>
        <taxon>Pseudomonadota</taxon>
        <taxon>Alphaproteobacteria</taxon>
        <taxon>Rhodobacterales</taxon>
        <taxon>Paracoccaceae</taxon>
        <taxon>Boseongicola</taxon>
    </lineage>
</organism>
<name>A0A238J4D5_9RHOB</name>
<accession>A0A238J4D5</accession>
<protein>
    <submittedName>
        <fullName evidence="1">Uncharacterized protein</fullName>
    </submittedName>
</protein>
<dbReference type="AlphaFoldDB" id="A0A238J4D5"/>
<dbReference type="Proteomes" id="UP000201838">
    <property type="component" value="Unassembled WGS sequence"/>
</dbReference>
<dbReference type="EMBL" id="FXXQ01000010">
    <property type="protein sequence ID" value="SMX24764.1"/>
    <property type="molecule type" value="Genomic_DNA"/>
</dbReference>